<evidence type="ECO:0000313" key="2">
    <source>
        <dbReference type="EMBL" id="BCS87112.1"/>
    </source>
</evidence>
<sequence>MNIPDIRIDTKQGMRSESVTPAKAVARQPDQGETAKRTDAVNKQDASDTDAQSNHFSREELNTLVAEAEKQLENSNVQLKFNILEENDTVQVEIVDAEGKTIRKIPDDDFLKLTKSLKNLGQGFLNEVS</sequence>
<feature type="compositionally biased region" description="Basic and acidic residues" evidence="1">
    <location>
        <begin position="33"/>
        <end position="46"/>
    </location>
</feature>
<feature type="compositionally biased region" description="Basic and acidic residues" evidence="1">
    <location>
        <begin position="1"/>
        <end position="14"/>
    </location>
</feature>
<dbReference type="InterPro" id="IPR035924">
    <property type="entry name" value="FlaG-like_sf"/>
</dbReference>
<name>A0ABM7P2P8_9BACT</name>
<dbReference type="InterPro" id="IPR005186">
    <property type="entry name" value="FlaG"/>
</dbReference>
<dbReference type="RefSeq" id="WP_229593008.1">
    <property type="nucleotide sequence ID" value="NZ_AP024485.1"/>
</dbReference>
<accession>A0ABM7P2P8</accession>
<dbReference type="Gene3D" id="3.30.160.170">
    <property type="entry name" value="FlaG-like"/>
    <property type="match status" value="1"/>
</dbReference>
<dbReference type="Pfam" id="PF03646">
    <property type="entry name" value="FlaG"/>
    <property type="match status" value="1"/>
</dbReference>
<evidence type="ECO:0000313" key="3">
    <source>
        <dbReference type="Proteomes" id="UP001053296"/>
    </source>
</evidence>
<dbReference type="Proteomes" id="UP001053296">
    <property type="component" value="Chromosome"/>
</dbReference>
<protein>
    <recommendedName>
        <fullName evidence="4">Flagellar protein FlaG</fullName>
    </recommendedName>
</protein>
<dbReference type="PANTHER" id="PTHR37166:SF1">
    <property type="entry name" value="PROTEIN FLAG"/>
    <property type="match status" value="1"/>
</dbReference>
<evidence type="ECO:0008006" key="4">
    <source>
        <dbReference type="Google" id="ProtNLM"/>
    </source>
</evidence>
<evidence type="ECO:0000256" key="1">
    <source>
        <dbReference type="SAM" id="MobiDB-lite"/>
    </source>
</evidence>
<dbReference type="SUPFAM" id="SSF160214">
    <property type="entry name" value="FlaG-like"/>
    <property type="match status" value="1"/>
</dbReference>
<organism evidence="2 3">
    <name type="scientific">Pseudodesulfovibrio sediminis</name>
    <dbReference type="NCBI Taxonomy" id="2810563"/>
    <lineage>
        <taxon>Bacteria</taxon>
        <taxon>Pseudomonadati</taxon>
        <taxon>Thermodesulfobacteriota</taxon>
        <taxon>Desulfovibrionia</taxon>
        <taxon>Desulfovibrionales</taxon>
        <taxon>Desulfovibrionaceae</taxon>
    </lineage>
</organism>
<gene>
    <name evidence="2" type="ORF">PSDVSF_03540</name>
</gene>
<reference evidence="2" key="1">
    <citation type="journal article" date="2022" name="Arch. Microbiol.">
        <title>Pseudodesulfovibrio sediminis sp. nov., a mesophilic and neutrophilic sulfate-reducing bacterium isolated from sediment of a brackish lake.</title>
        <authorList>
            <person name="Takahashi A."/>
            <person name="Kojima H."/>
            <person name="Watanabe M."/>
            <person name="Fukui M."/>
        </authorList>
    </citation>
    <scope>NUCLEOTIDE SEQUENCE</scope>
    <source>
        <strain evidence="2">SF6</strain>
    </source>
</reference>
<proteinExistence type="predicted"/>
<dbReference type="PANTHER" id="PTHR37166">
    <property type="entry name" value="PROTEIN FLAG"/>
    <property type="match status" value="1"/>
</dbReference>
<dbReference type="EMBL" id="AP024485">
    <property type="protein sequence ID" value="BCS87112.1"/>
    <property type="molecule type" value="Genomic_DNA"/>
</dbReference>
<keyword evidence="3" id="KW-1185">Reference proteome</keyword>
<feature type="region of interest" description="Disordered" evidence="1">
    <location>
        <begin position="1"/>
        <end position="56"/>
    </location>
</feature>